<dbReference type="SUPFAM" id="SSF47027">
    <property type="entry name" value="Acyl-CoA binding protein"/>
    <property type="match status" value="1"/>
</dbReference>
<dbReference type="AlphaFoldDB" id="A0A395JFZ3"/>
<dbReference type="PROSITE" id="PS51228">
    <property type="entry name" value="ACB_2"/>
    <property type="match status" value="1"/>
</dbReference>
<keyword evidence="1" id="KW-0446">Lipid-binding</keyword>
<name>A0A395JFZ3_9GAMM</name>
<dbReference type="InterPro" id="IPR035984">
    <property type="entry name" value="Acyl-CoA-binding_sf"/>
</dbReference>
<evidence type="ECO:0000313" key="4">
    <source>
        <dbReference type="Proteomes" id="UP000253083"/>
    </source>
</evidence>
<organism evidence="3 4">
    <name type="scientific">Arenicella xantha</name>
    <dbReference type="NCBI Taxonomy" id="644221"/>
    <lineage>
        <taxon>Bacteria</taxon>
        <taxon>Pseudomonadati</taxon>
        <taxon>Pseudomonadota</taxon>
        <taxon>Gammaproteobacteria</taxon>
        <taxon>Arenicellales</taxon>
        <taxon>Arenicellaceae</taxon>
        <taxon>Arenicella</taxon>
    </lineage>
</organism>
<dbReference type="PROSITE" id="PS00880">
    <property type="entry name" value="ACB_1"/>
    <property type="match status" value="1"/>
</dbReference>
<dbReference type="PANTHER" id="PTHR23310:SF62">
    <property type="entry name" value="ACYL-COA BINDING PROTEIN 1, ISOFORM A"/>
    <property type="match status" value="1"/>
</dbReference>
<proteinExistence type="predicted"/>
<gene>
    <name evidence="3" type="ORF">DFR28_105115</name>
</gene>
<evidence type="ECO:0000256" key="1">
    <source>
        <dbReference type="ARBA" id="ARBA00023121"/>
    </source>
</evidence>
<sequence>MLSVAFWSLINYPNVDNNMQDLTQAFEDTVELVKTARGNFTPSNQLKLEMYGLYKQATEGDVHGKKPGMLDVVGKAKYQAWAKLKGTDSTQAMQLYINKVAEIKSDIT</sequence>
<evidence type="ECO:0000259" key="2">
    <source>
        <dbReference type="PROSITE" id="PS51228"/>
    </source>
</evidence>
<dbReference type="InterPro" id="IPR022408">
    <property type="entry name" value="Acyl-CoA-binding_prot_CS"/>
</dbReference>
<dbReference type="Proteomes" id="UP000253083">
    <property type="component" value="Unassembled WGS sequence"/>
</dbReference>
<dbReference type="GO" id="GO:0000062">
    <property type="term" value="F:fatty-acyl-CoA binding"/>
    <property type="evidence" value="ECO:0007669"/>
    <property type="project" value="InterPro"/>
</dbReference>
<dbReference type="EMBL" id="QNRT01000005">
    <property type="protein sequence ID" value="RBP48776.1"/>
    <property type="molecule type" value="Genomic_DNA"/>
</dbReference>
<dbReference type="InterPro" id="IPR000582">
    <property type="entry name" value="Acyl-CoA-binding_protein"/>
</dbReference>
<dbReference type="Gene3D" id="1.20.80.10">
    <property type="match status" value="1"/>
</dbReference>
<dbReference type="Pfam" id="PF00887">
    <property type="entry name" value="ACBP"/>
    <property type="match status" value="1"/>
</dbReference>
<reference evidence="3 4" key="1">
    <citation type="submission" date="2018-06" db="EMBL/GenBank/DDBJ databases">
        <title>Genomic Encyclopedia of Type Strains, Phase IV (KMG-IV): sequencing the most valuable type-strain genomes for metagenomic binning, comparative biology and taxonomic classification.</title>
        <authorList>
            <person name="Goeker M."/>
        </authorList>
    </citation>
    <scope>NUCLEOTIDE SEQUENCE [LARGE SCALE GENOMIC DNA]</scope>
    <source>
        <strain evidence="3 4">DSM 24032</strain>
    </source>
</reference>
<evidence type="ECO:0000313" key="3">
    <source>
        <dbReference type="EMBL" id="RBP48776.1"/>
    </source>
</evidence>
<keyword evidence="4" id="KW-1185">Reference proteome</keyword>
<dbReference type="InterPro" id="IPR014352">
    <property type="entry name" value="FERM/acyl-CoA-bd_prot_sf"/>
</dbReference>
<dbReference type="PANTHER" id="PTHR23310">
    <property type="entry name" value="ACYL-COA-BINDING PROTEIN, ACBP"/>
    <property type="match status" value="1"/>
</dbReference>
<dbReference type="InParanoid" id="A0A395JFZ3"/>
<dbReference type="GO" id="GO:0006631">
    <property type="term" value="P:fatty acid metabolic process"/>
    <property type="evidence" value="ECO:0007669"/>
    <property type="project" value="TreeGrafter"/>
</dbReference>
<protein>
    <submittedName>
        <fullName evidence="3">Acyl-CoA-binding protein</fullName>
    </submittedName>
</protein>
<feature type="domain" description="ACB" evidence="2">
    <location>
        <begin position="22"/>
        <end position="108"/>
    </location>
</feature>
<dbReference type="PRINTS" id="PR00689">
    <property type="entry name" value="ACOABINDINGP"/>
</dbReference>
<comment type="caution">
    <text evidence="3">The sequence shown here is derived from an EMBL/GenBank/DDBJ whole genome shotgun (WGS) entry which is preliminary data.</text>
</comment>
<accession>A0A395JFZ3</accession>